<evidence type="ECO:0000256" key="1">
    <source>
        <dbReference type="SAM" id="MobiDB-lite"/>
    </source>
</evidence>
<protein>
    <submittedName>
        <fullName evidence="2">Uncharacterized protein</fullName>
    </submittedName>
</protein>
<keyword evidence="3" id="KW-1185">Reference proteome</keyword>
<feature type="compositionally biased region" description="Low complexity" evidence="1">
    <location>
        <begin position="110"/>
        <end position="128"/>
    </location>
</feature>
<reference evidence="2 3" key="1">
    <citation type="journal article" date="2013" name="PLoS Genet.">
        <title>Plant-symbiotic fungi as chemical engineers: Multi-genome analysis of the Clavicipitaceae reveals dynamics of alkaloid loci.</title>
        <authorList>
            <person name="Schardl C.L."/>
            <person name="Young C.A."/>
            <person name="Hesse U."/>
            <person name="Amyotte S.G."/>
            <person name="Andreeva K."/>
            <person name="Calie P.J."/>
            <person name="Fleetwood D.J."/>
            <person name="Haws D.C."/>
            <person name="Moore N."/>
            <person name="Oeser B."/>
            <person name="Panaccione D.G."/>
            <person name="Schweri K.K."/>
            <person name="Voisey C.R."/>
            <person name="Farman M.L."/>
            <person name="Jaromczyk J.W."/>
            <person name="Roe B.A."/>
            <person name="O'Sullivan D.M."/>
            <person name="Scott B."/>
            <person name="Tudzynski P."/>
            <person name="An Z."/>
            <person name="Arnaoudova E.G."/>
            <person name="Bullock C.T."/>
            <person name="Charlton N.D."/>
            <person name="Chen L."/>
            <person name="Cox M."/>
            <person name="Dinkins R.D."/>
            <person name="Florea S."/>
            <person name="Glenn A.E."/>
            <person name="Gordon A."/>
            <person name="Gueldener U."/>
            <person name="Harris D.R."/>
            <person name="Hollin W."/>
            <person name="Jaromczyk J."/>
            <person name="Johnson R.D."/>
            <person name="Khan A.K."/>
            <person name="Leistner E."/>
            <person name="Leuchtmann A."/>
            <person name="Li C."/>
            <person name="Liu J."/>
            <person name="Liu J."/>
            <person name="Liu M."/>
            <person name="Mace W."/>
            <person name="Machado C."/>
            <person name="Nagabhyru P."/>
            <person name="Pan J."/>
            <person name="Schmid J."/>
            <person name="Sugawara K."/>
            <person name="Steiner U."/>
            <person name="Takach J.E."/>
            <person name="Tanaka E."/>
            <person name="Webb J.S."/>
            <person name="Wilson E.V."/>
            <person name="Wiseman J.L."/>
            <person name="Yoshida R."/>
            <person name="Zeng Z."/>
        </authorList>
    </citation>
    <scope>NUCLEOTIDE SEQUENCE [LARGE SCALE GENOMIC DNA]</scope>
    <source>
        <strain evidence="2 3">20.1</strain>
    </source>
</reference>
<feature type="compositionally biased region" description="Basic and acidic residues" evidence="1">
    <location>
        <begin position="135"/>
        <end position="145"/>
    </location>
</feature>
<dbReference type="eggNOG" id="ENOG502TED9">
    <property type="taxonomic scope" value="Eukaryota"/>
</dbReference>
<dbReference type="VEuPathDB" id="FungiDB:CPUR_00344"/>
<dbReference type="AlphaFoldDB" id="M1W1K4"/>
<sequence>MDPDMDPDTDTDTDAEAAAMAQAMGFSSFGAQDRPSKKRRYNSATDARVSVTGSNSTPLGVPSAKIPTNTQEIDLQDADEDEGKIEVEGDETTSLQKASQGSLPPPPAGLPARPAPGIGFVGGSSSQPGGPPAQRQHEEHRHKEYYDWSVNENPWERLEKAMGLETDGDWVPRASRAVAAS</sequence>
<organism evidence="2 3">
    <name type="scientific">Claviceps purpurea (strain 20.1)</name>
    <name type="common">Ergot fungus</name>
    <name type="synonym">Sphacelia segetum</name>
    <dbReference type="NCBI Taxonomy" id="1111077"/>
    <lineage>
        <taxon>Eukaryota</taxon>
        <taxon>Fungi</taxon>
        <taxon>Dikarya</taxon>
        <taxon>Ascomycota</taxon>
        <taxon>Pezizomycotina</taxon>
        <taxon>Sordariomycetes</taxon>
        <taxon>Hypocreomycetidae</taxon>
        <taxon>Hypocreales</taxon>
        <taxon>Clavicipitaceae</taxon>
        <taxon>Claviceps</taxon>
    </lineage>
</organism>
<dbReference type="EMBL" id="CAGA01000002">
    <property type="protein sequence ID" value="CCE26875.1"/>
    <property type="molecule type" value="Genomic_DNA"/>
</dbReference>
<feature type="compositionally biased region" description="Polar residues" evidence="1">
    <location>
        <begin position="92"/>
        <end position="102"/>
    </location>
</feature>
<evidence type="ECO:0000313" key="2">
    <source>
        <dbReference type="EMBL" id="CCE26875.1"/>
    </source>
</evidence>
<gene>
    <name evidence="2" type="ORF">CPUR_00344</name>
</gene>
<dbReference type="PhylomeDB" id="M1W1K4"/>
<accession>M1W1K4</accession>
<feature type="compositionally biased region" description="Acidic residues" evidence="1">
    <location>
        <begin position="74"/>
        <end position="91"/>
    </location>
</feature>
<proteinExistence type="predicted"/>
<dbReference type="OrthoDB" id="5419162at2759"/>
<feature type="region of interest" description="Disordered" evidence="1">
    <location>
        <begin position="23"/>
        <end position="145"/>
    </location>
</feature>
<name>M1W1K4_CLAP2</name>
<evidence type="ECO:0000313" key="3">
    <source>
        <dbReference type="Proteomes" id="UP000016801"/>
    </source>
</evidence>
<comment type="caution">
    <text evidence="2">The sequence shown here is derived from an EMBL/GenBank/DDBJ whole genome shotgun (WGS) entry which is preliminary data.</text>
</comment>
<dbReference type="HOGENOM" id="CLU_087072_0_0_1"/>
<dbReference type="Proteomes" id="UP000016801">
    <property type="component" value="Unassembled WGS sequence"/>
</dbReference>